<protein>
    <submittedName>
        <fullName evidence="2">Membrane protein</fullName>
    </submittedName>
</protein>
<dbReference type="EMBL" id="JPPY01000132">
    <property type="protein sequence ID" value="KND32891.1"/>
    <property type="molecule type" value="Genomic_DNA"/>
</dbReference>
<evidence type="ECO:0000313" key="3">
    <source>
        <dbReference type="Proteomes" id="UP000037151"/>
    </source>
</evidence>
<feature type="transmembrane region" description="Helical" evidence="1">
    <location>
        <begin position="100"/>
        <end position="120"/>
    </location>
</feature>
<keyword evidence="1" id="KW-0812">Transmembrane</keyword>
<dbReference type="AlphaFoldDB" id="A0A0L0K4W8"/>
<organism evidence="2 3">
    <name type="scientific">Streptomyces acidiscabies</name>
    <dbReference type="NCBI Taxonomy" id="42234"/>
    <lineage>
        <taxon>Bacteria</taxon>
        <taxon>Bacillati</taxon>
        <taxon>Actinomycetota</taxon>
        <taxon>Actinomycetes</taxon>
        <taxon>Kitasatosporales</taxon>
        <taxon>Streptomycetaceae</taxon>
        <taxon>Streptomyces</taxon>
    </lineage>
</organism>
<gene>
    <name evidence="2" type="ORF">IQ63_22365</name>
</gene>
<feature type="transmembrane region" description="Helical" evidence="1">
    <location>
        <begin position="126"/>
        <end position="143"/>
    </location>
</feature>
<reference evidence="3" key="1">
    <citation type="submission" date="2014-07" db="EMBL/GenBank/DDBJ databases">
        <title>Genome sequencing of plant-pathogenic Streptomyces species.</title>
        <authorList>
            <person name="Harrison J."/>
            <person name="Sapp M."/>
            <person name="Thwaites R."/>
            <person name="Studholme D.J."/>
        </authorList>
    </citation>
    <scope>NUCLEOTIDE SEQUENCE [LARGE SCALE GENOMIC DNA]</scope>
    <source>
        <strain evidence="3">NCPPB 4445</strain>
    </source>
</reference>
<evidence type="ECO:0000313" key="2">
    <source>
        <dbReference type="EMBL" id="KND32891.1"/>
    </source>
</evidence>
<sequence length="173" mass="18646">MAGLVNALVIVVVVALVLARQFRAAPVDGERRWWLVPGILAVMALRDPDLLDPGHRVFSGVLLAVEVLIGLVSGAGWAWTTRMWVEEDGVVWSRSTRASLGVWVGGVVLRVGLFGLGAALGVHLHSAALMLSLAAMLLVRAGFVTHRARTLARIHAPSPSYGDLGFWKTRERV</sequence>
<proteinExistence type="predicted"/>
<dbReference type="PATRIC" id="fig|42234.21.peg.4624"/>
<keyword evidence="1" id="KW-0472">Membrane</keyword>
<dbReference type="RefSeq" id="WP_050372310.1">
    <property type="nucleotide sequence ID" value="NZ_KQ257822.1"/>
</dbReference>
<dbReference type="OrthoDB" id="3872634at2"/>
<evidence type="ECO:0000256" key="1">
    <source>
        <dbReference type="SAM" id="Phobius"/>
    </source>
</evidence>
<feature type="transmembrane region" description="Helical" evidence="1">
    <location>
        <begin position="57"/>
        <end position="79"/>
    </location>
</feature>
<keyword evidence="1" id="KW-1133">Transmembrane helix</keyword>
<accession>A0A0L0K4W8</accession>
<comment type="caution">
    <text evidence="2">The sequence shown here is derived from an EMBL/GenBank/DDBJ whole genome shotgun (WGS) entry which is preliminary data.</text>
</comment>
<name>A0A0L0K4W8_9ACTN</name>
<dbReference type="Proteomes" id="UP000037151">
    <property type="component" value="Unassembled WGS sequence"/>
</dbReference>